<dbReference type="Proteomes" id="UP000309997">
    <property type="component" value="Unassembled WGS sequence"/>
</dbReference>
<name>A0ACC4CWB5_POPAL</name>
<organism evidence="1 2">
    <name type="scientific">Populus alba</name>
    <name type="common">White poplar</name>
    <dbReference type="NCBI Taxonomy" id="43335"/>
    <lineage>
        <taxon>Eukaryota</taxon>
        <taxon>Viridiplantae</taxon>
        <taxon>Streptophyta</taxon>
        <taxon>Embryophyta</taxon>
        <taxon>Tracheophyta</taxon>
        <taxon>Spermatophyta</taxon>
        <taxon>Magnoliopsida</taxon>
        <taxon>eudicotyledons</taxon>
        <taxon>Gunneridae</taxon>
        <taxon>Pentapetalae</taxon>
        <taxon>rosids</taxon>
        <taxon>fabids</taxon>
        <taxon>Malpighiales</taxon>
        <taxon>Salicaceae</taxon>
        <taxon>Saliceae</taxon>
        <taxon>Populus</taxon>
    </lineage>
</organism>
<dbReference type="EMBL" id="RCHU02000001">
    <property type="protein sequence ID" value="KAL3609404.1"/>
    <property type="molecule type" value="Genomic_DNA"/>
</dbReference>
<sequence>SCRLHRITRNPSFEESRILTEAYLLDRSRATARIHTTIQCLLCLALTVLDPFEKPQAVISEESKVVILEELFSYQTVESVTKTNT</sequence>
<keyword evidence="2" id="KW-1185">Reference proteome</keyword>
<protein>
    <submittedName>
        <fullName evidence="1">Uncharacterized protein</fullName>
    </submittedName>
</protein>
<feature type="non-terminal residue" evidence="1">
    <location>
        <position position="85"/>
    </location>
</feature>
<gene>
    <name evidence="1" type="ORF">D5086_000424</name>
</gene>
<evidence type="ECO:0000313" key="1">
    <source>
        <dbReference type="EMBL" id="KAL3609404.1"/>
    </source>
</evidence>
<accession>A0ACC4CWB5</accession>
<reference evidence="1 2" key="1">
    <citation type="journal article" date="2024" name="Plant Biotechnol. J.">
        <title>Genome and CRISPR/Cas9 system of a widespread forest tree (Populus alba) in the world.</title>
        <authorList>
            <person name="Liu Y.J."/>
            <person name="Jiang P.F."/>
            <person name="Han X.M."/>
            <person name="Li X.Y."/>
            <person name="Wang H.M."/>
            <person name="Wang Y.J."/>
            <person name="Wang X.X."/>
            <person name="Zeng Q.Y."/>
        </authorList>
    </citation>
    <scope>NUCLEOTIDE SEQUENCE [LARGE SCALE GENOMIC DNA]</scope>
    <source>
        <strain evidence="2">cv. PAL-ZL1</strain>
    </source>
</reference>
<feature type="non-terminal residue" evidence="1">
    <location>
        <position position="1"/>
    </location>
</feature>
<evidence type="ECO:0000313" key="2">
    <source>
        <dbReference type="Proteomes" id="UP000309997"/>
    </source>
</evidence>
<comment type="caution">
    <text evidence="1">The sequence shown here is derived from an EMBL/GenBank/DDBJ whole genome shotgun (WGS) entry which is preliminary data.</text>
</comment>
<proteinExistence type="predicted"/>